<evidence type="ECO:0000313" key="4">
    <source>
        <dbReference type="Proteomes" id="UP000799118"/>
    </source>
</evidence>
<organism evidence="3 4">
    <name type="scientific">Gymnopus androsaceus JB14</name>
    <dbReference type="NCBI Taxonomy" id="1447944"/>
    <lineage>
        <taxon>Eukaryota</taxon>
        <taxon>Fungi</taxon>
        <taxon>Dikarya</taxon>
        <taxon>Basidiomycota</taxon>
        <taxon>Agaricomycotina</taxon>
        <taxon>Agaricomycetes</taxon>
        <taxon>Agaricomycetidae</taxon>
        <taxon>Agaricales</taxon>
        <taxon>Marasmiineae</taxon>
        <taxon>Omphalotaceae</taxon>
        <taxon>Gymnopus</taxon>
    </lineage>
</organism>
<accession>A0A6A4H6T7</accession>
<feature type="region of interest" description="Disordered" evidence="1">
    <location>
        <begin position="133"/>
        <end position="188"/>
    </location>
</feature>
<feature type="region of interest" description="Disordered" evidence="1">
    <location>
        <begin position="107"/>
        <end position="126"/>
    </location>
</feature>
<feature type="compositionally biased region" description="Low complexity" evidence="1">
    <location>
        <begin position="133"/>
        <end position="177"/>
    </location>
</feature>
<feature type="region of interest" description="Disordered" evidence="1">
    <location>
        <begin position="65"/>
        <end position="84"/>
    </location>
</feature>
<feature type="transmembrane region" description="Helical" evidence="2">
    <location>
        <begin position="195"/>
        <end position="218"/>
    </location>
</feature>
<keyword evidence="2" id="KW-0472">Membrane</keyword>
<evidence type="ECO:0000256" key="1">
    <source>
        <dbReference type="SAM" id="MobiDB-lite"/>
    </source>
</evidence>
<dbReference type="AlphaFoldDB" id="A0A6A4H6T7"/>
<dbReference type="Proteomes" id="UP000799118">
    <property type="component" value="Unassembled WGS sequence"/>
</dbReference>
<feature type="compositionally biased region" description="Polar residues" evidence="1">
    <location>
        <begin position="178"/>
        <end position="188"/>
    </location>
</feature>
<name>A0A6A4H6T7_9AGAR</name>
<feature type="compositionally biased region" description="Basic and acidic residues" evidence="1">
    <location>
        <begin position="251"/>
        <end position="282"/>
    </location>
</feature>
<feature type="compositionally biased region" description="Low complexity" evidence="1">
    <location>
        <begin position="462"/>
        <end position="474"/>
    </location>
</feature>
<gene>
    <name evidence="3" type="ORF">BT96DRAFT_1023204</name>
</gene>
<keyword evidence="2" id="KW-1133">Transmembrane helix</keyword>
<feature type="region of interest" description="Disordered" evidence="1">
    <location>
        <begin position="624"/>
        <end position="679"/>
    </location>
</feature>
<feature type="region of interest" description="Disordered" evidence="1">
    <location>
        <begin position="505"/>
        <end position="535"/>
    </location>
</feature>
<keyword evidence="2" id="KW-0812">Transmembrane</keyword>
<protein>
    <submittedName>
        <fullName evidence="3">Uncharacterized protein</fullName>
    </submittedName>
</protein>
<evidence type="ECO:0000256" key="2">
    <source>
        <dbReference type="SAM" id="Phobius"/>
    </source>
</evidence>
<evidence type="ECO:0000313" key="3">
    <source>
        <dbReference type="EMBL" id="KAE9393054.1"/>
    </source>
</evidence>
<feature type="region of interest" description="Disordered" evidence="1">
    <location>
        <begin position="457"/>
        <end position="476"/>
    </location>
</feature>
<feature type="compositionally biased region" description="Polar residues" evidence="1">
    <location>
        <begin position="638"/>
        <end position="662"/>
    </location>
</feature>
<feature type="region of interest" description="Disordered" evidence="1">
    <location>
        <begin position="229"/>
        <end position="304"/>
    </location>
</feature>
<reference evidence="3" key="1">
    <citation type="journal article" date="2019" name="Environ. Microbiol.">
        <title>Fungal ecological strategies reflected in gene transcription - a case study of two litter decomposers.</title>
        <authorList>
            <person name="Barbi F."/>
            <person name="Kohler A."/>
            <person name="Barry K."/>
            <person name="Baskaran P."/>
            <person name="Daum C."/>
            <person name="Fauchery L."/>
            <person name="Ihrmark K."/>
            <person name="Kuo A."/>
            <person name="LaButti K."/>
            <person name="Lipzen A."/>
            <person name="Morin E."/>
            <person name="Grigoriev I.V."/>
            <person name="Henrissat B."/>
            <person name="Lindahl B."/>
            <person name="Martin F."/>
        </authorList>
    </citation>
    <scope>NUCLEOTIDE SEQUENCE</scope>
    <source>
        <strain evidence="3">JB14</strain>
    </source>
</reference>
<keyword evidence="4" id="KW-1185">Reference proteome</keyword>
<dbReference type="EMBL" id="ML769581">
    <property type="protein sequence ID" value="KAE9393054.1"/>
    <property type="molecule type" value="Genomic_DNA"/>
</dbReference>
<dbReference type="OrthoDB" id="3061923at2759"/>
<proteinExistence type="predicted"/>
<sequence>MTRTHFPVNQHAIHHIHARFMSNLVVGPGGQATLVAPTQPESTIAVVSSASSFSSVIYTQQAPSSLPTAITSSPNSPIEAATSSPAPTIFVPTEISTTVVVTSEVFESSSTIPSSPTTLSSSSDSSLASSTTTLVSSSTAPSTTTLTSDSQTAPVSTPASLSSSSSSTPIPTRTTLPASSTDVATSEPATKEPTFYIGVVLATIIVIACLAALVAWWFRIRNHSRRHKKTVAVPWASRRESSLSPFTDPDSLEKGESLSPHDDPHQRTWEPRGDRDSGEPKRTKSYLENLSSPTKRRPGPILGLHSPPPVVYPFHAHHPPSHPASYPSSLASIPSVPLGPLPESIAYPLPSSSRPLPPQPGYLQFNPNLHPNPPSVRMQFLTDPEFGTPRLSMMKPRYLSLHEQGLGVPWNFEAPASALESCEEIPSIPLSVSSENIPGSPMSLSQKLAPMQEVAFEKPRVQSTPSSASAPQAQNGTWSSSIKANLVYAYNAVAKVAGGASANDEYEDKLTPLPSRNSSRNRKKESQGGARTSVQETGWVEYFGGELVGKAPSEVELEETSEGKGIVHIHPSISEDGCLPFPGCGGSSSTGLGMGLQGYGGNDHAFSSRSSVYSNISPSRKSSVMSTEALVVKKKNPSVKSRGSIRSNTSGNVDAERNSGSQRRPKYAYGGGTTSRKVV</sequence>